<accession>A0AAV7HG34</accession>
<gene>
    <name evidence="1" type="ORF">KQX54_001119</name>
</gene>
<sequence>MIFASPAVVPSGFTCSGDEKTNGRKQWYGDKVVRVKKRTRGVLLASPSWRRDSRRRRNAVGTSTEDRRTRLSDWRRGLDFALTPAKPSRRTGDSYPKLVLSLYDSDMLFQCSKSAEDFLVNAGTTTVASRIPSYWLKRIRTTRGTMSRWRRRLWYPSLRLSREIK</sequence>
<evidence type="ECO:0000313" key="1">
    <source>
        <dbReference type="EMBL" id="KAH0537855.1"/>
    </source>
</evidence>
<dbReference type="EMBL" id="JAHXZJ010002613">
    <property type="protein sequence ID" value="KAH0537855.1"/>
    <property type="molecule type" value="Genomic_DNA"/>
</dbReference>
<dbReference type="AlphaFoldDB" id="A0AAV7HG34"/>
<organism evidence="1 2">
    <name type="scientific">Cotesia glomerata</name>
    <name type="common">Lepidopteran parasitic wasp</name>
    <name type="synonym">Apanteles glomeratus</name>
    <dbReference type="NCBI Taxonomy" id="32391"/>
    <lineage>
        <taxon>Eukaryota</taxon>
        <taxon>Metazoa</taxon>
        <taxon>Ecdysozoa</taxon>
        <taxon>Arthropoda</taxon>
        <taxon>Hexapoda</taxon>
        <taxon>Insecta</taxon>
        <taxon>Pterygota</taxon>
        <taxon>Neoptera</taxon>
        <taxon>Endopterygota</taxon>
        <taxon>Hymenoptera</taxon>
        <taxon>Apocrita</taxon>
        <taxon>Ichneumonoidea</taxon>
        <taxon>Braconidae</taxon>
        <taxon>Microgastrinae</taxon>
        <taxon>Cotesia</taxon>
    </lineage>
</organism>
<dbReference type="Proteomes" id="UP000826195">
    <property type="component" value="Unassembled WGS sequence"/>
</dbReference>
<reference evidence="1 2" key="1">
    <citation type="journal article" date="2021" name="J. Hered.">
        <title>A chromosome-level genome assembly of the parasitoid wasp, Cotesia glomerata (Hymenoptera: Braconidae).</title>
        <authorList>
            <person name="Pinto B.J."/>
            <person name="Weis J.J."/>
            <person name="Gamble T."/>
            <person name="Ode P.J."/>
            <person name="Paul R."/>
            <person name="Zaspel J.M."/>
        </authorList>
    </citation>
    <scope>NUCLEOTIDE SEQUENCE [LARGE SCALE GENOMIC DNA]</scope>
    <source>
        <strain evidence="1">CgM1</strain>
    </source>
</reference>
<evidence type="ECO:0000313" key="2">
    <source>
        <dbReference type="Proteomes" id="UP000826195"/>
    </source>
</evidence>
<keyword evidence="2" id="KW-1185">Reference proteome</keyword>
<proteinExistence type="predicted"/>
<protein>
    <submittedName>
        <fullName evidence="1">Uncharacterized protein</fullName>
    </submittedName>
</protein>
<name>A0AAV7HG34_COTGL</name>
<comment type="caution">
    <text evidence="1">The sequence shown here is derived from an EMBL/GenBank/DDBJ whole genome shotgun (WGS) entry which is preliminary data.</text>
</comment>